<dbReference type="PANTHER" id="PTHR30537:SF1">
    <property type="entry name" value="HTH-TYPE TRANSCRIPTIONAL REGULATOR PGRR"/>
    <property type="match status" value="1"/>
</dbReference>
<evidence type="ECO:0000256" key="2">
    <source>
        <dbReference type="ARBA" id="ARBA00023015"/>
    </source>
</evidence>
<feature type="domain" description="HTH lysR-type" evidence="5">
    <location>
        <begin position="1"/>
        <end position="61"/>
    </location>
</feature>
<dbReference type="InterPro" id="IPR058163">
    <property type="entry name" value="LysR-type_TF_proteobact-type"/>
</dbReference>
<keyword evidence="3" id="KW-0238">DNA-binding</keyword>
<dbReference type="InterPro" id="IPR000847">
    <property type="entry name" value="LysR_HTH_N"/>
</dbReference>
<dbReference type="CDD" id="cd08474">
    <property type="entry name" value="PBP2_CrgA_like_5"/>
    <property type="match status" value="1"/>
</dbReference>
<dbReference type="EMBL" id="JALIGE010000073">
    <property type="protein sequence ID" value="MCS2161576.1"/>
    <property type="molecule type" value="Genomic_DNA"/>
</dbReference>
<dbReference type="InterPro" id="IPR005119">
    <property type="entry name" value="LysR_subst-bd"/>
</dbReference>
<dbReference type="RefSeq" id="WP_258988188.1">
    <property type="nucleotide sequence ID" value="NZ_JALIGE010000073.1"/>
</dbReference>
<dbReference type="InterPro" id="IPR036388">
    <property type="entry name" value="WH-like_DNA-bd_sf"/>
</dbReference>
<gene>
    <name evidence="6" type="ORF">MUU47_10685</name>
</gene>
<evidence type="ECO:0000256" key="3">
    <source>
        <dbReference type="ARBA" id="ARBA00023125"/>
    </source>
</evidence>
<accession>A0ABT2E1J2</accession>
<dbReference type="Proteomes" id="UP001205357">
    <property type="component" value="Unassembled WGS sequence"/>
</dbReference>
<evidence type="ECO:0000256" key="1">
    <source>
        <dbReference type="ARBA" id="ARBA00009437"/>
    </source>
</evidence>
<dbReference type="Pfam" id="PF03466">
    <property type="entry name" value="LysR_substrate"/>
    <property type="match status" value="1"/>
</dbReference>
<evidence type="ECO:0000313" key="6">
    <source>
        <dbReference type="EMBL" id="MCS2161576.1"/>
    </source>
</evidence>
<dbReference type="PANTHER" id="PTHR30537">
    <property type="entry name" value="HTH-TYPE TRANSCRIPTIONAL REGULATOR"/>
    <property type="match status" value="1"/>
</dbReference>
<evidence type="ECO:0000313" key="7">
    <source>
        <dbReference type="Proteomes" id="UP001205357"/>
    </source>
</evidence>
<evidence type="ECO:0000256" key="4">
    <source>
        <dbReference type="ARBA" id="ARBA00023163"/>
    </source>
</evidence>
<comment type="similarity">
    <text evidence="1">Belongs to the LysR transcriptional regulatory family.</text>
</comment>
<reference evidence="6 7" key="1">
    <citation type="submission" date="2022-04" db="EMBL/GenBank/DDBJ databases">
        <title>Proposal of a three novel species of Scandinavium, Scandinavium hiltneri, Scandinavium manionii, Scandinavium tedordense.</title>
        <authorList>
            <person name="Maddock D.W."/>
            <person name="Brady C.L."/>
            <person name="Denman S."/>
            <person name="Arnold D."/>
        </authorList>
    </citation>
    <scope>NUCLEOTIDE SEQUENCE [LARGE SCALE GENOMIC DNA]</scope>
    <source>
        <strain evidence="6 7">H11S7</strain>
    </source>
</reference>
<keyword evidence="2" id="KW-0805">Transcription regulation</keyword>
<dbReference type="Gene3D" id="1.10.10.10">
    <property type="entry name" value="Winged helix-like DNA-binding domain superfamily/Winged helix DNA-binding domain"/>
    <property type="match status" value="1"/>
</dbReference>
<sequence length="302" mass="33876">MRTNELGELTAFVAVAEERSFRRAAARLNLTSSTLSHSLRSLEERLGVRLLNRTTRTVSPTAAGLALLEKIAPAFSTIAEAVEDVNAFRQHPHGRLRINSSRIAYQMVLEPMFQDFCRNFPDITLEISLNDSFVDIIKEGFDVGIRLRSHIPQDMNVVRITQDLTAAVYGSPDYFHRFPLPQTPQDLQQHLCIGRREIASGNLYRWEFFKDGKHVAIPVHGPLVLDTVDMMTDIALQGIGLVYAPDCEKNRQHVAAGRLIRVLADWSPTVPGFCLYFSGHRQMPAALKALISAIRVDNESVN</sequence>
<organism evidence="6 7">
    <name type="scientific">Scandinavium hiltneri</name>
    <dbReference type="NCBI Taxonomy" id="2926519"/>
    <lineage>
        <taxon>Bacteria</taxon>
        <taxon>Pseudomonadati</taxon>
        <taxon>Pseudomonadota</taxon>
        <taxon>Gammaproteobacteria</taxon>
        <taxon>Enterobacterales</taxon>
        <taxon>Enterobacteriaceae</taxon>
        <taxon>Scandinavium</taxon>
    </lineage>
</organism>
<dbReference type="Pfam" id="PF00126">
    <property type="entry name" value="HTH_1"/>
    <property type="match status" value="1"/>
</dbReference>
<keyword evidence="7" id="KW-1185">Reference proteome</keyword>
<dbReference type="InterPro" id="IPR036390">
    <property type="entry name" value="WH_DNA-bd_sf"/>
</dbReference>
<protein>
    <submittedName>
        <fullName evidence="6">LysR family transcriptional regulator</fullName>
    </submittedName>
</protein>
<dbReference type="PRINTS" id="PR00039">
    <property type="entry name" value="HTHLYSR"/>
</dbReference>
<comment type="caution">
    <text evidence="6">The sequence shown here is derived from an EMBL/GenBank/DDBJ whole genome shotgun (WGS) entry which is preliminary data.</text>
</comment>
<dbReference type="SUPFAM" id="SSF53850">
    <property type="entry name" value="Periplasmic binding protein-like II"/>
    <property type="match status" value="1"/>
</dbReference>
<dbReference type="SUPFAM" id="SSF46785">
    <property type="entry name" value="Winged helix' DNA-binding domain"/>
    <property type="match status" value="1"/>
</dbReference>
<keyword evidence="4" id="KW-0804">Transcription</keyword>
<dbReference type="Gene3D" id="3.40.190.290">
    <property type="match status" value="1"/>
</dbReference>
<proteinExistence type="inferred from homology"/>
<dbReference type="PROSITE" id="PS50931">
    <property type="entry name" value="HTH_LYSR"/>
    <property type="match status" value="1"/>
</dbReference>
<evidence type="ECO:0000259" key="5">
    <source>
        <dbReference type="PROSITE" id="PS50931"/>
    </source>
</evidence>
<name>A0ABT2E1J2_9ENTR</name>